<proteinExistence type="predicted"/>
<keyword evidence="5" id="KW-1185">Reference proteome</keyword>
<reference evidence="4" key="2">
    <citation type="submission" date="2023-06" db="EMBL/GenBank/DDBJ databases">
        <authorList>
            <consortium name="Lawrence Berkeley National Laboratory"/>
            <person name="Mondo S.J."/>
            <person name="Hensen N."/>
            <person name="Bonometti L."/>
            <person name="Westerberg I."/>
            <person name="Brannstrom I.O."/>
            <person name="Guillou S."/>
            <person name="Cros-Aarteil S."/>
            <person name="Calhoun S."/>
            <person name="Haridas S."/>
            <person name="Kuo A."/>
            <person name="Pangilinan J."/>
            <person name="Riley R."/>
            <person name="Labutti K."/>
            <person name="Andreopoulos B."/>
            <person name="Lipzen A."/>
            <person name="Chen C."/>
            <person name="Yanf M."/>
            <person name="Daum C."/>
            <person name="Ng V."/>
            <person name="Clum A."/>
            <person name="Steindorff A."/>
            <person name="Ohm R."/>
            <person name="Martin F."/>
            <person name="Silar P."/>
            <person name="Natvig D."/>
            <person name="Lalanne C."/>
            <person name="Gautier V."/>
            <person name="Ament-Velasquez S.L."/>
            <person name="Kruys A."/>
            <person name="Hutchinson M.I."/>
            <person name="Powell A.J."/>
            <person name="Barry K."/>
            <person name="Miller A.N."/>
            <person name="Grigoriev I.V."/>
            <person name="Debuchy R."/>
            <person name="Gladieux P."/>
            <person name="Thoren M.H."/>
            <person name="Johannesson H."/>
        </authorList>
    </citation>
    <scope>NUCLEOTIDE SEQUENCE</scope>
    <source>
        <strain evidence="4">CBS 333.67</strain>
    </source>
</reference>
<dbReference type="AlphaFoldDB" id="A0AAJ0GSM7"/>
<feature type="chain" id="PRO_5042534220" evidence="3">
    <location>
        <begin position="25"/>
        <end position="181"/>
    </location>
</feature>
<keyword evidence="3" id="KW-0732">Signal</keyword>
<evidence type="ECO:0000313" key="5">
    <source>
        <dbReference type="Proteomes" id="UP001273166"/>
    </source>
</evidence>
<organism evidence="4 5">
    <name type="scientific">Chaetomium strumarium</name>
    <dbReference type="NCBI Taxonomy" id="1170767"/>
    <lineage>
        <taxon>Eukaryota</taxon>
        <taxon>Fungi</taxon>
        <taxon>Dikarya</taxon>
        <taxon>Ascomycota</taxon>
        <taxon>Pezizomycotina</taxon>
        <taxon>Sordariomycetes</taxon>
        <taxon>Sordariomycetidae</taxon>
        <taxon>Sordariales</taxon>
        <taxon>Chaetomiaceae</taxon>
        <taxon>Chaetomium</taxon>
    </lineage>
</organism>
<comment type="caution">
    <text evidence="4">The sequence shown here is derived from an EMBL/GenBank/DDBJ whole genome shotgun (WGS) entry which is preliminary data.</text>
</comment>
<name>A0AAJ0GSM7_9PEZI</name>
<evidence type="ECO:0000313" key="4">
    <source>
        <dbReference type="EMBL" id="KAK3305185.1"/>
    </source>
</evidence>
<feature type="region of interest" description="Disordered" evidence="1">
    <location>
        <begin position="48"/>
        <end position="137"/>
    </location>
</feature>
<gene>
    <name evidence="4" type="ORF">B0T15DRAFT_493368</name>
</gene>
<evidence type="ECO:0000256" key="2">
    <source>
        <dbReference type="SAM" id="Phobius"/>
    </source>
</evidence>
<protein>
    <submittedName>
        <fullName evidence="4">Uncharacterized protein</fullName>
    </submittedName>
</protein>
<reference evidence="4" key="1">
    <citation type="journal article" date="2023" name="Mol. Phylogenet. Evol.">
        <title>Genome-scale phylogeny and comparative genomics of the fungal order Sordariales.</title>
        <authorList>
            <person name="Hensen N."/>
            <person name="Bonometti L."/>
            <person name="Westerberg I."/>
            <person name="Brannstrom I.O."/>
            <person name="Guillou S."/>
            <person name="Cros-Aarteil S."/>
            <person name="Calhoun S."/>
            <person name="Haridas S."/>
            <person name="Kuo A."/>
            <person name="Mondo S."/>
            <person name="Pangilinan J."/>
            <person name="Riley R."/>
            <person name="LaButti K."/>
            <person name="Andreopoulos B."/>
            <person name="Lipzen A."/>
            <person name="Chen C."/>
            <person name="Yan M."/>
            <person name="Daum C."/>
            <person name="Ng V."/>
            <person name="Clum A."/>
            <person name="Steindorff A."/>
            <person name="Ohm R.A."/>
            <person name="Martin F."/>
            <person name="Silar P."/>
            <person name="Natvig D.O."/>
            <person name="Lalanne C."/>
            <person name="Gautier V."/>
            <person name="Ament-Velasquez S.L."/>
            <person name="Kruys A."/>
            <person name="Hutchinson M.I."/>
            <person name="Powell A.J."/>
            <person name="Barry K."/>
            <person name="Miller A.N."/>
            <person name="Grigoriev I.V."/>
            <person name="Debuchy R."/>
            <person name="Gladieux P."/>
            <person name="Hiltunen Thoren M."/>
            <person name="Johannesson H."/>
        </authorList>
    </citation>
    <scope>NUCLEOTIDE SEQUENCE</scope>
    <source>
        <strain evidence="4">CBS 333.67</strain>
    </source>
</reference>
<evidence type="ECO:0000256" key="3">
    <source>
        <dbReference type="SAM" id="SignalP"/>
    </source>
</evidence>
<keyword evidence="2" id="KW-0812">Transmembrane</keyword>
<dbReference type="RefSeq" id="XP_062720965.1">
    <property type="nucleotide sequence ID" value="XM_062866941.1"/>
</dbReference>
<feature type="compositionally biased region" description="Basic and acidic residues" evidence="1">
    <location>
        <begin position="51"/>
        <end position="65"/>
    </location>
</feature>
<dbReference type="EMBL" id="JAUDZG010000004">
    <property type="protein sequence ID" value="KAK3305185.1"/>
    <property type="molecule type" value="Genomic_DNA"/>
</dbReference>
<keyword evidence="2" id="KW-0472">Membrane</keyword>
<accession>A0AAJ0GSM7</accession>
<dbReference type="GeneID" id="87885770"/>
<keyword evidence="2" id="KW-1133">Transmembrane helix</keyword>
<feature type="compositionally biased region" description="Basic and acidic residues" evidence="1">
    <location>
        <begin position="90"/>
        <end position="119"/>
    </location>
</feature>
<feature type="transmembrane region" description="Helical" evidence="2">
    <location>
        <begin position="161"/>
        <end position="180"/>
    </location>
</feature>
<feature type="signal peptide" evidence="3">
    <location>
        <begin position="1"/>
        <end position="24"/>
    </location>
</feature>
<sequence length="181" mass="19400">MKDTAALIVMIGIASAVLVGVADCTDNTSESCNGLDTVSVTLDPLDNLDQDVQKRDPKNVHRLFSESRPGSRPLNRIGKSFGQDDAADTEQVRSQRDLNDDLDKRDDKKPDDKKQEDSNKSIPNTGSKDKGGPGKKLQNAIWKDTKKSAANMAVAQSGMQGYLSVGLAVIVVVAGLDVVAF</sequence>
<dbReference type="Proteomes" id="UP001273166">
    <property type="component" value="Unassembled WGS sequence"/>
</dbReference>
<evidence type="ECO:0000256" key="1">
    <source>
        <dbReference type="SAM" id="MobiDB-lite"/>
    </source>
</evidence>